<feature type="region of interest" description="Disordered" evidence="1">
    <location>
        <begin position="144"/>
        <end position="163"/>
    </location>
</feature>
<dbReference type="Pfam" id="PF18844">
    <property type="entry name" value="baeRF_family2"/>
    <property type="match status" value="1"/>
</dbReference>
<dbReference type="eggNOG" id="COG1503">
    <property type="taxonomic scope" value="Bacteria"/>
</dbReference>
<dbReference type="OrthoDB" id="5179393at2"/>
<dbReference type="EMBL" id="CP006842">
    <property type="protein sequence ID" value="AHW65608.1"/>
    <property type="molecule type" value="Genomic_DNA"/>
</dbReference>
<protein>
    <submittedName>
        <fullName evidence="2">Uncharacterized protein</fullName>
    </submittedName>
</protein>
<dbReference type="KEGG" id="cgy:CGLY_15860"/>
<feature type="compositionally biased region" description="Basic and acidic residues" evidence="1">
    <location>
        <begin position="152"/>
        <end position="163"/>
    </location>
</feature>
<evidence type="ECO:0000256" key="1">
    <source>
        <dbReference type="SAM" id="MobiDB-lite"/>
    </source>
</evidence>
<organism evidence="2 3">
    <name type="scientific">Corynebacterium glyciniphilum AJ 3170</name>
    <dbReference type="NCBI Taxonomy" id="1404245"/>
    <lineage>
        <taxon>Bacteria</taxon>
        <taxon>Bacillati</taxon>
        <taxon>Actinomycetota</taxon>
        <taxon>Actinomycetes</taxon>
        <taxon>Mycobacteriales</taxon>
        <taxon>Corynebacteriaceae</taxon>
        <taxon>Corynebacterium</taxon>
    </lineage>
</organism>
<evidence type="ECO:0000313" key="2">
    <source>
        <dbReference type="EMBL" id="AHW65608.1"/>
    </source>
</evidence>
<reference evidence="2 3" key="1">
    <citation type="journal article" date="2015" name="Int. J. Syst. Evol. Microbiol.">
        <title>Revisiting Corynebacterium glyciniphilum (ex Kubota et al., 1972) sp. nov., nom. rev., isolated from putrefied banana.</title>
        <authorList>
            <person name="Al-Dilaimi A."/>
            <person name="Bednarz H."/>
            <person name="Lomker A."/>
            <person name="Niehaus K."/>
            <person name="Kalinowski J."/>
            <person name="Ruckert C."/>
        </authorList>
    </citation>
    <scope>NUCLEOTIDE SEQUENCE [LARGE SCALE GENOMIC DNA]</scope>
    <source>
        <strain evidence="2">AJ 3170</strain>
    </source>
</reference>
<evidence type="ECO:0000313" key="3">
    <source>
        <dbReference type="Proteomes" id="UP000023703"/>
    </source>
</evidence>
<sequence length="354" mass="37442">MKLDTIRDISDAEGPFITVYLEGHTPSEDAENQIRLRWNAQREHLTEAGADEQLLSPVDDALSVRNITEIQVDGRVIVAHAGGVLLNEPWDARPGAGDASAFGDIPELSAYVRERAGAVRILLAVVDQTGAVVRRLVATRDKNLDESGEEVVENRSDEPVRKPREGALSHNHIQRRADEAVKQNARGIAEHLDATARTWSPDVLVLAGETQGRTAVKEELSPALAEIVQETDEGGLADTSGDNAGEALDQAVGAIASDIAAGAALAQAERFEEARARGRSAEGVHAVMQAAGMGAVETLLLNYDVPTRGESEAVVSSAQVDADVALIDAPLPGSIAAVLRFEAPDELGSAELNG</sequence>
<dbReference type="RefSeq" id="WP_052540476.1">
    <property type="nucleotide sequence ID" value="NZ_CP006842.1"/>
</dbReference>
<gene>
    <name evidence="2" type="ORF">CGLY_15860</name>
</gene>
<dbReference type="Proteomes" id="UP000023703">
    <property type="component" value="Chromosome"/>
</dbReference>
<keyword evidence="3" id="KW-1185">Reference proteome</keyword>
<dbReference type="STRING" id="1404245.CGLY_15860"/>
<name>X5DQW5_9CORY</name>
<dbReference type="HOGENOM" id="CLU_054531_0_0_11"/>
<dbReference type="AlphaFoldDB" id="X5DQW5"/>
<proteinExistence type="predicted"/>
<dbReference type="InterPro" id="IPR040701">
    <property type="entry name" value="Bact_RF_family2"/>
</dbReference>
<accession>X5DQW5</accession>